<proteinExistence type="predicted"/>
<keyword evidence="3" id="KW-1185">Reference proteome</keyword>
<accession>A0ABP8EI45</accession>
<organism evidence="2 3">
    <name type="scientific">Brevibacterium daeguense</name>
    <dbReference type="NCBI Taxonomy" id="909936"/>
    <lineage>
        <taxon>Bacteria</taxon>
        <taxon>Bacillati</taxon>
        <taxon>Actinomycetota</taxon>
        <taxon>Actinomycetes</taxon>
        <taxon>Micrococcales</taxon>
        <taxon>Brevibacteriaceae</taxon>
        <taxon>Brevibacterium</taxon>
    </lineage>
</organism>
<reference evidence="3" key="1">
    <citation type="journal article" date="2019" name="Int. J. Syst. Evol. Microbiol.">
        <title>The Global Catalogue of Microorganisms (GCM) 10K type strain sequencing project: providing services to taxonomists for standard genome sequencing and annotation.</title>
        <authorList>
            <consortium name="The Broad Institute Genomics Platform"/>
            <consortium name="The Broad Institute Genome Sequencing Center for Infectious Disease"/>
            <person name="Wu L."/>
            <person name="Ma J."/>
        </authorList>
    </citation>
    <scope>NUCLEOTIDE SEQUENCE [LARGE SCALE GENOMIC DNA]</scope>
    <source>
        <strain evidence="3">JCM 17458</strain>
    </source>
</reference>
<sequence length="70" mass="7798">MVSSTIPRNITEIATRICSATPTRRRANRPRALRGRRSGATRRARGSPDAMTTIVQDIPPAHPQVRSIRH</sequence>
<comment type="caution">
    <text evidence="2">The sequence shown here is derived from an EMBL/GenBank/DDBJ whole genome shotgun (WGS) entry which is preliminary data.</text>
</comment>
<feature type="compositionally biased region" description="Basic residues" evidence="1">
    <location>
        <begin position="23"/>
        <end position="45"/>
    </location>
</feature>
<name>A0ABP8EI45_9MICO</name>
<protein>
    <submittedName>
        <fullName evidence="2">Uncharacterized protein</fullName>
    </submittedName>
</protein>
<feature type="region of interest" description="Disordered" evidence="1">
    <location>
        <begin position="15"/>
        <end position="70"/>
    </location>
</feature>
<evidence type="ECO:0000313" key="2">
    <source>
        <dbReference type="EMBL" id="GAA4283615.1"/>
    </source>
</evidence>
<dbReference type="Proteomes" id="UP001501586">
    <property type="component" value="Unassembled WGS sequence"/>
</dbReference>
<dbReference type="EMBL" id="BAABAZ010000004">
    <property type="protein sequence ID" value="GAA4283615.1"/>
    <property type="molecule type" value="Genomic_DNA"/>
</dbReference>
<evidence type="ECO:0000256" key="1">
    <source>
        <dbReference type="SAM" id="MobiDB-lite"/>
    </source>
</evidence>
<evidence type="ECO:0000313" key="3">
    <source>
        <dbReference type="Proteomes" id="UP001501586"/>
    </source>
</evidence>
<gene>
    <name evidence="2" type="ORF">GCM10022261_11460</name>
</gene>